<evidence type="ECO:0000256" key="3">
    <source>
        <dbReference type="ARBA" id="ARBA00034003"/>
    </source>
</evidence>
<dbReference type="InterPro" id="IPR012310">
    <property type="entry name" value="DNA_ligase_ATP-dep_cent"/>
</dbReference>
<sequence length="333" mass="36899">MQAEPVADLPAPDSCAGGCCYEIKWDGYRCVLFASRTPYLQSRALKPLGPYFPDIVAASQGAFPPGAVVDGELVIWDASADRTSFTLLHRRLTAGRAIARESLRHPAVLVLFDLLHDGDTDLRRRPLWQRRVRLEQLLTDAPPQLQLCPQTCDADEARSWLRHATATGAEGLVVKGRGSAYEPGRRVWRKLRATSTAEAIVGGITGPPGQPATLLLGRLDRNGTLRYVGRTRPLTGAQSREVGALLRVVAELAGPAVHPWPDQLPAAWVGQFSVTEPLPYRQVPPLLVVEVEHDTAWEFGRWRHSSKFHRIRAELLPMQLLRMAGDDWDQPLE</sequence>
<dbReference type="GO" id="GO:0005524">
    <property type="term" value="F:ATP binding"/>
    <property type="evidence" value="ECO:0007669"/>
    <property type="project" value="InterPro"/>
</dbReference>
<dbReference type="Gene3D" id="2.40.50.140">
    <property type="entry name" value="Nucleic acid-binding proteins"/>
    <property type="match status" value="1"/>
</dbReference>
<dbReference type="GO" id="GO:0003910">
    <property type="term" value="F:DNA ligase (ATP) activity"/>
    <property type="evidence" value="ECO:0007669"/>
    <property type="project" value="UniProtKB-EC"/>
</dbReference>
<reference evidence="5 6" key="1">
    <citation type="submission" date="2021-01" db="EMBL/GenBank/DDBJ databases">
        <title>Whole genome shotgun sequence of Catellatospora coxensis NBRC 107359.</title>
        <authorList>
            <person name="Komaki H."/>
            <person name="Tamura T."/>
        </authorList>
    </citation>
    <scope>NUCLEOTIDE SEQUENCE [LARGE SCALE GENOMIC DNA]</scope>
    <source>
        <strain evidence="5 6">NBRC 107359</strain>
    </source>
</reference>
<gene>
    <name evidence="5" type="ORF">Cco03nite_23920</name>
</gene>
<dbReference type="InterPro" id="IPR050191">
    <property type="entry name" value="ATP-dep_DNA_ligase"/>
</dbReference>
<proteinExistence type="inferred from homology"/>
<dbReference type="CDD" id="cd07905">
    <property type="entry name" value="Adenylation_DNA_ligase_LigC"/>
    <property type="match status" value="1"/>
</dbReference>
<dbReference type="PANTHER" id="PTHR45674">
    <property type="entry name" value="DNA LIGASE 1/3 FAMILY MEMBER"/>
    <property type="match status" value="1"/>
</dbReference>
<organism evidence="5 6">
    <name type="scientific">Catellatospora coxensis</name>
    <dbReference type="NCBI Taxonomy" id="310354"/>
    <lineage>
        <taxon>Bacteria</taxon>
        <taxon>Bacillati</taxon>
        <taxon>Actinomycetota</taxon>
        <taxon>Actinomycetes</taxon>
        <taxon>Micromonosporales</taxon>
        <taxon>Micromonosporaceae</taxon>
        <taxon>Catellatospora</taxon>
    </lineage>
</organism>
<dbReference type="Pfam" id="PF01068">
    <property type="entry name" value="DNA_ligase_A_M"/>
    <property type="match status" value="1"/>
</dbReference>
<evidence type="ECO:0000259" key="4">
    <source>
        <dbReference type="PROSITE" id="PS50160"/>
    </source>
</evidence>
<dbReference type="PROSITE" id="PS50160">
    <property type="entry name" value="DNA_LIGASE_A3"/>
    <property type="match status" value="1"/>
</dbReference>
<comment type="similarity">
    <text evidence="1">Belongs to the ATP-dependent DNA ligase family.</text>
</comment>
<dbReference type="EMBL" id="BONI01000016">
    <property type="protein sequence ID" value="GIG05692.1"/>
    <property type="molecule type" value="Genomic_DNA"/>
</dbReference>
<dbReference type="GO" id="GO:0006310">
    <property type="term" value="P:DNA recombination"/>
    <property type="evidence" value="ECO:0007669"/>
    <property type="project" value="InterPro"/>
</dbReference>
<evidence type="ECO:0000313" key="5">
    <source>
        <dbReference type="EMBL" id="GIG05692.1"/>
    </source>
</evidence>
<dbReference type="GO" id="GO:0006281">
    <property type="term" value="P:DNA repair"/>
    <property type="evidence" value="ECO:0007669"/>
    <property type="project" value="InterPro"/>
</dbReference>
<evidence type="ECO:0000256" key="2">
    <source>
        <dbReference type="ARBA" id="ARBA00022598"/>
    </source>
</evidence>
<feature type="domain" description="ATP-dependent DNA ligase family profile" evidence="4">
    <location>
        <begin position="100"/>
        <end position="251"/>
    </location>
</feature>
<protein>
    <submittedName>
        <fullName evidence="5">Putative DNA ligase LigC</fullName>
    </submittedName>
</protein>
<accession>A0A8J3KT14</accession>
<evidence type="ECO:0000313" key="6">
    <source>
        <dbReference type="Proteomes" id="UP000630887"/>
    </source>
</evidence>
<dbReference type="AlphaFoldDB" id="A0A8J3KT14"/>
<comment type="catalytic activity">
    <reaction evidence="3">
        <text>ATP + (deoxyribonucleotide)n-3'-hydroxyl + 5'-phospho-(deoxyribonucleotide)m = (deoxyribonucleotide)n+m + AMP + diphosphate.</text>
        <dbReference type="EC" id="6.5.1.1"/>
    </reaction>
</comment>
<dbReference type="InterPro" id="IPR044119">
    <property type="entry name" value="Adenylation_LigC-like"/>
</dbReference>
<dbReference type="PANTHER" id="PTHR45674:SF4">
    <property type="entry name" value="DNA LIGASE 1"/>
    <property type="match status" value="1"/>
</dbReference>
<dbReference type="Proteomes" id="UP000630887">
    <property type="component" value="Unassembled WGS sequence"/>
</dbReference>
<keyword evidence="2 5" id="KW-0436">Ligase</keyword>
<name>A0A8J3KT14_9ACTN</name>
<keyword evidence="6" id="KW-1185">Reference proteome</keyword>
<dbReference type="Gene3D" id="3.30.470.30">
    <property type="entry name" value="DNA ligase/mRNA capping enzyme"/>
    <property type="match status" value="1"/>
</dbReference>
<evidence type="ECO:0000256" key="1">
    <source>
        <dbReference type="ARBA" id="ARBA00007572"/>
    </source>
</evidence>
<dbReference type="SUPFAM" id="SSF56091">
    <property type="entry name" value="DNA ligase/mRNA capping enzyme, catalytic domain"/>
    <property type="match status" value="1"/>
</dbReference>
<dbReference type="InterPro" id="IPR012340">
    <property type="entry name" value="NA-bd_OB-fold"/>
</dbReference>
<comment type="caution">
    <text evidence="5">The sequence shown here is derived from an EMBL/GenBank/DDBJ whole genome shotgun (WGS) entry which is preliminary data.</text>
</comment>